<evidence type="ECO:0000313" key="2">
    <source>
        <dbReference type="Proteomes" id="UP000479710"/>
    </source>
</evidence>
<keyword evidence="2" id="KW-1185">Reference proteome</keyword>
<proteinExistence type="predicted"/>
<dbReference type="Proteomes" id="UP000479710">
    <property type="component" value="Unassembled WGS sequence"/>
</dbReference>
<gene>
    <name evidence="1" type="ORF">E2562_028001</name>
</gene>
<name>A0A6G1CTV3_9ORYZ</name>
<evidence type="ECO:0000313" key="1">
    <source>
        <dbReference type="EMBL" id="KAF0903586.1"/>
    </source>
</evidence>
<sequence>MSTAACAERVVVAVPRSGAHRLQVRNVKPPYPSRGTPCLAMPHMGAGLSRLAREGRARETVTDGAASATG</sequence>
<comment type="caution">
    <text evidence="1">The sequence shown here is derived from an EMBL/GenBank/DDBJ whole genome shotgun (WGS) entry which is preliminary data.</text>
</comment>
<organism evidence="1 2">
    <name type="scientific">Oryza meyeriana var. granulata</name>
    <dbReference type="NCBI Taxonomy" id="110450"/>
    <lineage>
        <taxon>Eukaryota</taxon>
        <taxon>Viridiplantae</taxon>
        <taxon>Streptophyta</taxon>
        <taxon>Embryophyta</taxon>
        <taxon>Tracheophyta</taxon>
        <taxon>Spermatophyta</taxon>
        <taxon>Magnoliopsida</taxon>
        <taxon>Liliopsida</taxon>
        <taxon>Poales</taxon>
        <taxon>Poaceae</taxon>
        <taxon>BOP clade</taxon>
        <taxon>Oryzoideae</taxon>
        <taxon>Oryzeae</taxon>
        <taxon>Oryzinae</taxon>
        <taxon>Oryza</taxon>
        <taxon>Oryza meyeriana</taxon>
    </lineage>
</organism>
<dbReference type="EMBL" id="SPHZ02000008">
    <property type="protein sequence ID" value="KAF0903586.1"/>
    <property type="molecule type" value="Genomic_DNA"/>
</dbReference>
<reference evidence="1 2" key="1">
    <citation type="submission" date="2019-11" db="EMBL/GenBank/DDBJ databases">
        <title>Whole genome sequence of Oryza granulata.</title>
        <authorList>
            <person name="Li W."/>
        </authorList>
    </citation>
    <scope>NUCLEOTIDE SEQUENCE [LARGE SCALE GENOMIC DNA]</scope>
    <source>
        <strain evidence="2">cv. Menghai</strain>
        <tissue evidence="1">Leaf</tissue>
    </source>
</reference>
<protein>
    <submittedName>
        <fullName evidence="1">Uncharacterized protein</fullName>
    </submittedName>
</protein>
<accession>A0A6G1CTV3</accession>
<dbReference type="AlphaFoldDB" id="A0A6G1CTV3"/>